<protein>
    <submittedName>
        <fullName evidence="2">Uncharacterized protein</fullName>
    </submittedName>
</protein>
<evidence type="ECO:0000313" key="3">
    <source>
        <dbReference type="Proteomes" id="UP001212997"/>
    </source>
</evidence>
<dbReference type="Proteomes" id="UP001212997">
    <property type="component" value="Unassembled WGS sequence"/>
</dbReference>
<sequence length="267" mass="30449">MLSEPPHHELRPISKQKTPKLQANLIRSLDEADSIKDLKAAPVTKVSLHTYTPPYMNNTMIHTQRVTLPAISTSSSDTLSTHPPGAISLRRTPTNSELQKWRVRSAARTLRYATNLCKHITKGASPINPIDIHPPPYSALCYYIHTNAHWTVWPLAPITTVKNLFSNLPSEWNDGCIECLVAKDKYYIGKELYIRKVGDGIIRDIVAFSEGRVIMEIEGTGRRTGHFVYVSAERKYVKLNVTKAIKYEWHQWGQRQKESAMRFLENM</sequence>
<organism evidence="2 3">
    <name type="scientific">Meripilus lineatus</name>
    <dbReference type="NCBI Taxonomy" id="2056292"/>
    <lineage>
        <taxon>Eukaryota</taxon>
        <taxon>Fungi</taxon>
        <taxon>Dikarya</taxon>
        <taxon>Basidiomycota</taxon>
        <taxon>Agaricomycotina</taxon>
        <taxon>Agaricomycetes</taxon>
        <taxon>Polyporales</taxon>
        <taxon>Meripilaceae</taxon>
        <taxon>Meripilus</taxon>
    </lineage>
</organism>
<feature type="region of interest" description="Disordered" evidence="1">
    <location>
        <begin position="72"/>
        <end position="92"/>
    </location>
</feature>
<evidence type="ECO:0000256" key="1">
    <source>
        <dbReference type="SAM" id="MobiDB-lite"/>
    </source>
</evidence>
<dbReference type="AlphaFoldDB" id="A0AAD5UZH1"/>
<name>A0AAD5UZH1_9APHY</name>
<gene>
    <name evidence="2" type="ORF">NLI96_g10097</name>
</gene>
<comment type="caution">
    <text evidence="2">The sequence shown here is derived from an EMBL/GenBank/DDBJ whole genome shotgun (WGS) entry which is preliminary data.</text>
</comment>
<proteinExistence type="predicted"/>
<evidence type="ECO:0000313" key="2">
    <source>
        <dbReference type="EMBL" id="KAJ3477964.1"/>
    </source>
</evidence>
<keyword evidence="3" id="KW-1185">Reference proteome</keyword>
<feature type="compositionally biased region" description="Polar residues" evidence="1">
    <location>
        <begin position="72"/>
        <end position="81"/>
    </location>
</feature>
<dbReference type="EMBL" id="JANAWD010000549">
    <property type="protein sequence ID" value="KAJ3477964.1"/>
    <property type="molecule type" value="Genomic_DNA"/>
</dbReference>
<reference evidence="2" key="1">
    <citation type="submission" date="2022-07" db="EMBL/GenBank/DDBJ databases">
        <title>Genome Sequence of Physisporinus lineatus.</title>
        <authorList>
            <person name="Buettner E."/>
        </authorList>
    </citation>
    <scope>NUCLEOTIDE SEQUENCE</scope>
    <source>
        <strain evidence="2">VT162</strain>
    </source>
</reference>
<accession>A0AAD5UZH1</accession>